<feature type="compositionally biased region" description="Low complexity" evidence="1">
    <location>
        <begin position="142"/>
        <end position="155"/>
    </location>
</feature>
<sequence length="171" mass="18764">MGKPLWEARGHQLGKYNELLQIQQGLSIFQSKAQEAKLMFQASGAGKNTIGLRKGPSKRILAPLSRPPPVAANTVSNKETIYTVRTMNPVPATPLKNANTYNSITTLHAPALKATNHNSSQNSSHNNNQTSSHSTHQDRHNNSNSHSSNQTSNNTCYYCRKAPHSTLTSYL</sequence>
<accession>A0A1X2I150</accession>
<evidence type="ECO:0000313" key="3">
    <source>
        <dbReference type="Proteomes" id="UP000193560"/>
    </source>
</evidence>
<dbReference type="EMBL" id="MCGE01000036">
    <property type="protein sequence ID" value="ORZ07150.1"/>
    <property type="molecule type" value="Genomic_DNA"/>
</dbReference>
<keyword evidence="3" id="KW-1185">Reference proteome</keyword>
<proteinExistence type="predicted"/>
<evidence type="ECO:0000256" key="1">
    <source>
        <dbReference type="SAM" id="MobiDB-lite"/>
    </source>
</evidence>
<feature type="compositionally biased region" description="Low complexity" evidence="1">
    <location>
        <begin position="115"/>
        <end position="134"/>
    </location>
</feature>
<dbReference type="AlphaFoldDB" id="A0A1X2I150"/>
<reference evidence="2 3" key="1">
    <citation type="submission" date="2016-07" db="EMBL/GenBank/DDBJ databases">
        <title>Pervasive Adenine N6-methylation of Active Genes in Fungi.</title>
        <authorList>
            <consortium name="DOE Joint Genome Institute"/>
            <person name="Mondo S.J."/>
            <person name="Dannebaum R.O."/>
            <person name="Kuo R.C."/>
            <person name="Labutti K."/>
            <person name="Haridas S."/>
            <person name="Kuo A."/>
            <person name="Salamov A."/>
            <person name="Ahrendt S.R."/>
            <person name="Lipzen A."/>
            <person name="Sullivan W."/>
            <person name="Andreopoulos W.B."/>
            <person name="Clum A."/>
            <person name="Lindquist E."/>
            <person name="Daum C."/>
            <person name="Ramamoorthy G.K."/>
            <person name="Gryganskyi A."/>
            <person name="Culley D."/>
            <person name="Magnuson J.K."/>
            <person name="James T.Y."/>
            <person name="O'Malley M.A."/>
            <person name="Stajich J.E."/>
            <person name="Spatafora J.W."/>
            <person name="Visel A."/>
            <person name="Grigoriev I.V."/>
        </authorList>
    </citation>
    <scope>NUCLEOTIDE SEQUENCE [LARGE SCALE GENOMIC DNA]</scope>
    <source>
        <strain evidence="2 3">NRRL 1336</strain>
    </source>
</reference>
<organism evidence="2 3">
    <name type="scientific">Absidia repens</name>
    <dbReference type="NCBI Taxonomy" id="90262"/>
    <lineage>
        <taxon>Eukaryota</taxon>
        <taxon>Fungi</taxon>
        <taxon>Fungi incertae sedis</taxon>
        <taxon>Mucoromycota</taxon>
        <taxon>Mucoromycotina</taxon>
        <taxon>Mucoromycetes</taxon>
        <taxon>Mucorales</taxon>
        <taxon>Cunninghamellaceae</taxon>
        <taxon>Absidia</taxon>
    </lineage>
</organism>
<name>A0A1X2I150_9FUNG</name>
<dbReference type="Proteomes" id="UP000193560">
    <property type="component" value="Unassembled WGS sequence"/>
</dbReference>
<comment type="caution">
    <text evidence="2">The sequence shown here is derived from an EMBL/GenBank/DDBJ whole genome shotgun (WGS) entry which is preliminary data.</text>
</comment>
<evidence type="ECO:0000313" key="2">
    <source>
        <dbReference type="EMBL" id="ORZ07150.1"/>
    </source>
</evidence>
<protein>
    <submittedName>
        <fullName evidence="2">Uncharacterized protein</fullName>
    </submittedName>
</protein>
<feature type="region of interest" description="Disordered" evidence="1">
    <location>
        <begin position="115"/>
        <end position="157"/>
    </location>
</feature>
<gene>
    <name evidence="2" type="ORF">BCR42DRAFT_442855</name>
</gene>